<proteinExistence type="predicted"/>
<organism evidence="2 3">
    <name type="scientific">Anaerosporobacter mobilis DSM 15930</name>
    <dbReference type="NCBI Taxonomy" id="1120996"/>
    <lineage>
        <taxon>Bacteria</taxon>
        <taxon>Bacillati</taxon>
        <taxon>Bacillota</taxon>
        <taxon>Clostridia</taxon>
        <taxon>Lachnospirales</taxon>
        <taxon>Lachnospiraceae</taxon>
        <taxon>Anaerosporobacter</taxon>
    </lineage>
</organism>
<dbReference type="AlphaFoldDB" id="A0A1M7LRK1"/>
<gene>
    <name evidence="2" type="ORF">SAMN02746066_03389</name>
</gene>
<dbReference type="Gene3D" id="3.40.630.30">
    <property type="match status" value="1"/>
</dbReference>
<dbReference type="InterPro" id="IPR016181">
    <property type="entry name" value="Acyl_CoA_acyltransferase"/>
</dbReference>
<dbReference type="Pfam" id="PF13527">
    <property type="entry name" value="Acetyltransf_9"/>
    <property type="match status" value="1"/>
</dbReference>
<dbReference type="PROSITE" id="PS51186">
    <property type="entry name" value="GNAT"/>
    <property type="match status" value="1"/>
</dbReference>
<dbReference type="InterPro" id="IPR000182">
    <property type="entry name" value="GNAT_dom"/>
</dbReference>
<keyword evidence="2" id="KW-0808">Transferase</keyword>
<dbReference type="OrthoDB" id="9804948at2"/>
<dbReference type="GO" id="GO:0016747">
    <property type="term" value="F:acyltransferase activity, transferring groups other than amino-acyl groups"/>
    <property type="evidence" value="ECO:0007669"/>
    <property type="project" value="InterPro"/>
</dbReference>
<reference evidence="2 3" key="1">
    <citation type="submission" date="2016-11" db="EMBL/GenBank/DDBJ databases">
        <authorList>
            <person name="Jaros S."/>
            <person name="Januszkiewicz K."/>
            <person name="Wedrychowicz H."/>
        </authorList>
    </citation>
    <scope>NUCLEOTIDE SEQUENCE [LARGE SCALE GENOMIC DNA]</scope>
    <source>
        <strain evidence="2 3">DSM 15930</strain>
    </source>
</reference>
<dbReference type="EMBL" id="FRCP01000017">
    <property type="protein sequence ID" value="SHM80685.1"/>
    <property type="molecule type" value="Genomic_DNA"/>
</dbReference>
<evidence type="ECO:0000313" key="2">
    <source>
        <dbReference type="EMBL" id="SHM80685.1"/>
    </source>
</evidence>
<evidence type="ECO:0000313" key="3">
    <source>
        <dbReference type="Proteomes" id="UP000184038"/>
    </source>
</evidence>
<dbReference type="STRING" id="1120996.SAMN02746066_03389"/>
<dbReference type="Proteomes" id="UP000184038">
    <property type="component" value="Unassembled WGS sequence"/>
</dbReference>
<dbReference type="SUPFAM" id="SSF55729">
    <property type="entry name" value="Acyl-CoA N-acyltransferases (Nat)"/>
    <property type="match status" value="1"/>
</dbReference>
<accession>A0A1M7LRK1</accession>
<protein>
    <submittedName>
        <fullName evidence="2">Acetyltransferase (GNAT) domain-containing protein</fullName>
    </submittedName>
</protein>
<evidence type="ECO:0000259" key="1">
    <source>
        <dbReference type="PROSITE" id="PS51186"/>
    </source>
</evidence>
<sequence length="298" mass="34966">MMQYRYVTKYKDNDSIRAALNQLTRETFGFDFESWYQNGYWKEDMYMPHSLMDGDRMVANVSANRMEFVIGGESKHYIQIGTVMTAKEYLGQGLGRYLMEKVIDTYRDECDGIYLFGNDSVLDYYPKYGFQVSKEYIYKKELPVDEVKEESLELNKFGKFIKIENPSNEDRIKFFDYVKQAVSNDGMTMRNVGLMGFYLHDLEDVYYSESLDTYVVADIKNQALYLSCIIAKKKVELKDILDSFSEVADEVVLDFTPSNIDGFEVEEFQEEDCTLFYIGEDLKRIEREHLHFPVISHA</sequence>
<feature type="domain" description="N-acetyltransferase" evidence="1">
    <location>
        <begin position="2"/>
        <end position="145"/>
    </location>
</feature>
<keyword evidence="3" id="KW-1185">Reference proteome</keyword>
<name>A0A1M7LRK1_9FIRM</name>
<dbReference type="CDD" id="cd04301">
    <property type="entry name" value="NAT_SF"/>
    <property type="match status" value="1"/>
</dbReference>
<dbReference type="RefSeq" id="WP_084139330.1">
    <property type="nucleotide sequence ID" value="NZ_FRCP01000017.1"/>
</dbReference>